<keyword evidence="2" id="KW-0732">Signal</keyword>
<dbReference type="PANTHER" id="PTHR36933">
    <property type="entry name" value="SLL0788 PROTEIN"/>
    <property type="match status" value="1"/>
</dbReference>
<evidence type="ECO:0000313" key="4">
    <source>
        <dbReference type="EMBL" id="MBP2293738.1"/>
    </source>
</evidence>
<evidence type="ECO:0000259" key="3">
    <source>
        <dbReference type="Pfam" id="PF03713"/>
    </source>
</evidence>
<protein>
    <recommendedName>
        <fullName evidence="3">DUF305 domain-containing protein</fullName>
    </recommendedName>
</protein>
<dbReference type="EMBL" id="JAGINP010000012">
    <property type="protein sequence ID" value="MBP2293738.1"/>
    <property type="molecule type" value="Genomic_DNA"/>
</dbReference>
<dbReference type="InterPro" id="IPR012347">
    <property type="entry name" value="Ferritin-like"/>
</dbReference>
<feature type="signal peptide" evidence="2">
    <location>
        <begin position="1"/>
        <end position="32"/>
    </location>
</feature>
<reference evidence="4 5" key="1">
    <citation type="submission" date="2021-03" db="EMBL/GenBank/DDBJ databases">
        <title>Genomic Encyclopedia of Type Strains, Phase III (KMG-III): the genomes of soil and plant-associated and newly described type strains.</title>
        <authorList>
            <person name="Whitman W."/>
        </authorList>
    </citation>
    <scope>NUCLEOTIDE SEQUENCE [LARGE SCALE GENOMIC DNA]</scope>
    <source>
        <strain evidence="4 5">IMMIB AFH-6</strain>
    </source>
</reference>
<evidence type="ECO:0000313" key="5">
    <source>
        <dbReference type="Proteomes" id="UP000781958"/>
    </source>
</evidence>
<keyword evidence="5" id="KW-1185">Reference proteome</keyword>
<name>A0ABS4SNS5_9PROT</name>
<dbReference type="PANTHER" id="PTHR36933:SF1">
    <property type="entry name" value="SLL0788 PROTEIN"/>
    <property type="match status" value="1"/>
</dbReference>
<sequence length="160" mass="16693">MFPSPRRIARSLPSVAAASLALALAGAAPALADDSGEARFLAENDAAMTTMMNGMAVKPSGDVDQDFVAMMTAHHQGAIDMALALLRHGRNEQLRRIAQEIIVEQQQEIAAMKLAIGAPLPPSAPVPTQTGPTQTGPDVPPPSADAMAAHHHSHSAQQEP</sequence>
<accession>A0ABS4SNS5</accession>
<evidence type="ECO:0000256" key="1">
    <source>
        <dbReference type="SAM" id="MobiDB-lite"/>
    </source>
</evidence>
<feature type="region of interest" description="Disordered" evidence="1">
    <location>
        <begin position="118"/>
        <end position="160"/>
    </location>
</feature>
<evidence type="ECO:0000256" key="2">
    <source>
        <dbReference type="SAM" id="SignalP"/>
    </source>
</evidence>
<dbReference type="RefSeq" id="WP_209767661.1">
    <property type="nucleotide sequence ID" value="NZ_JAGINP010000012.1"/>
</dbReference>
<feature type="domain" description="DUF305" evidence="3">
    <location>
        <begin position="45"/>
        <end position="113"/>
    </location>
</feature>
<feature type="chain" id="PRO_5046267667" description="DUF305 domain-containing protein" evidence="2">
    <location>
        <begin position="33"/>
        <end position="160"/>
    </location>
</feature>
<comment type="caution">
    <text evidence="4">The sequence shown here is derived from an EMBL/GenBank/DDBJ whole genome shotgun (WGS) entry which is preliminary data.</text>
</comment>
<dbReference type="Gene3D" id="1.20.1260.10">
    <property type="match status" value="1"/>
</dbReference>
<gene>
    <name evidence="4" type="ORF">J2851_003522</name>
</gene>
<dbReference type="Pfam" id="PF03713">
    <property type="entry name" value="DUF305"/>
    <property type="match status" value="1"/>
</dbReference>
<feature type="compositionally biased region" description="Low complexity" evidence="1">
    <location>
        <begin position="126"/>
        <end position="137"/>
    </location>
</feature>
<dbReference type="Proteomes" id="UP000781958">
    <property type="component" value="Unassembled WGS sequence"/>
</dbReference>
<proteinExistence type="predicted"/>
<dbReference type="InterPro" id="IPR005183">
    <property type="entry name" value="DUF305_CopM-like"/>
</dbReference>
<organism evidence="4 5">
    <name type="scientific">Azospirillum rugosum</name>
    <dbReference type="NCBI Taxonomy" id="416170"/>
    <lineage>
        <taxon>Bacteria</taxon>
        <taxon>Pseudomonadati</taxon>
        <taxon>Pseudomonadota</taxon>
        <taxon>Alphaproteobacteria</taxon>
        <taxon>Rhodospirillales</taxon>
        <taxon>Azospirillaceae</taxon>
        <taxon>Azospirillum</taxon>
    </lineage>
</organism>